<reference evidence="1" key="1">
    <citation type="submission" date="2019-09" db="EMBL/GenBank/DDBJ databases">
        <title>Draft genome sequences of 48 bacterial type strains from the CCUG.</title>
        <authorList>
            <person name="Tunovic T."/>
            <person name="Pineiro-Iglesias B."/>
            <person name="Unosson C."/>
            <person name="Inganas E."/>
            <person name="Ohlen M."/>
            <person name="Cardew S."/>
            <person name="Jensie-Markopoulos S."/>
            <person name="Salva-Serra F."/>
            <person name="Jaen-Luchoro D."/>
            <person name="Karlsson R."/>
            <person name="Svensson-Stadler L."/>
            <person name="Chun J."/>
            <person name="Moore E."/>
        </authorList>
    </citation>
    <scope>NUCLEOTIDE SEQUENCE</scope>
    <source>
        <strain evidence="1">CCUG 15333</strain>
    </source>
</reference>
<dbReference type="EMBL" id="VZOT01000007">
    <property type="protein sequence ID" value="KAB0586171.1"/>
    <property type="molecule type" value="Genomic_DNA"/>
</dbReference>
<name>A0A6A1R1C5_9BURK</name>
<dbReference type="AlphaFoldDB" id="A0A6A1R1C5"/>
<gene>
    <name evidence="1" type="ORF">F7P80_11085</name>
</gene>
<organism evidence="1">
    <name type="scientific">Comamonas kerstersii</name>
    <dbReference type="NCBI Taxonomy" id="225992"/>
    <lineage>
        <taxon>Bacteria</taxon>
        <taxon>Pseudomonadati</taxon>
        <taxon>Pseudomonadota</taxon>
        <taxon>Betaproteobacteria</taxon>
        <taxon>Burkholderiales</taxon>
        <taxon>Comamonadaceae</taxon>
        <taxon>Comamonas</taxon>
    </lineage>
</organism>
<protein>
    <submittedName>
        <fullName evidence="1">Uncharacterized protein</fullName>
    </submittedName>
</protein>
<dbReference type="RefSeq" id="WP_151044767.1">
    <property type="nucleotide sequence ID" value="NZ_VZOT01000007.1"/>
</dbReference>
<sequence>MSGFGVIENEWRKVSNCADSLETVQAKYRRLIDLMVKVAKEYATYVPGLSLVFDEKANTAELRSFAGVSSIRLGWDATGIDLAGVMIFSSMKSGANEPTVILKVYMPTYSSSARLPLEDGSEVTMDSFHPSNFAFTVLMNAIRKQVDLSSQ</sequence>
<evidence type="ECO:0000313" key="1">
    <source>
        <dbReference type="EMBL" id="KAB0586171.1"/>
    </source>
</evidence>
<proteinExistence type="predicted"/>
<accession>A0A6A1R1C5</accession>
<comment type="caution">
    <text evidence="1">The sequence shown here is derived from an EMBL/GenBank/DDBJ whole genome shotgun (WGS) entry which is preliminary data.</text>
</comment>